<dbReference type="EMBL" id="SMAH01000007">
    <property type="protein sequence ID" value="TCS97887.1"/>
    <property type="molecule type" value="Genomic_DNA"/>
</dbReference>
<feature type="domain" description="SH3b" evidence="1">
    <location>
        <begin position="89"/>
        <end position="151"/>
    </location>
</feature>
<dbReference type="InterPro" id="IPR052354">
    <property type="entry name" value="Cell_Wall_Dynamics_Protein"/>
</dbReference>
<accession>A0A4V2UW09</accession>
<dbReference type="Proteomes" id="UP000315577">
    <property type="component" value="Unassembled WGS sequence"/>
</dbReference>
<dbReference type="PANTHER" id="PTHR34408:SF1">
    <property type="entry name" value="GLYCOSYL HYDROLASE FAMILY 19 DOMAIN-CONTAINING PROTEIN HI_1415"/>
    <property type="match status" value="1"/>
</dbReference>
<reference evidence="2 4" key="1">
    <citation type="submission" date="2019-03" db="EMBL/GenBank/DDBJ databases">
        <title>Genomic Encyclopedia of Type Strains, Phase IV (KMG-IV): sequencing the most valuable type-strain genomes for metagenomic binning, comparative biology and taxonomic classification.</title>
        <authorList>
            <person name="Goeker M."/>
        </authorList>
    </citation>
    <scope>NUCLEOTIDE SEQUENCE [LARGE SCALE GENOMIC DNA]</scope>
    <source>
        <strain evidence="2 4">DSM 12034</strain>
    </source>
</reference>
<dbReference type="Pfam" id="PF08239">
    <property type="entry name" value="SH3_3"/>
    <property type="match status" value="1"/>
</dbReference>
<evidence type="ECO:0000313" key="5">
    <source>
        <dbReference type="Proteomes" id="UP000315577"/>
    </source>
</evidence>
<organism evidence="2 4">
    <name type="scientific">Tepidimonas ignava</name>
    <dbReference type="NCBI Taxonomy" id="114249"/>
    <lineage>
        <taxon>Bacteria</taxon>
        <taxon>Pseudomonadati</taxon>
        <taxon>Pseudomonadota</taxon>
        <taxon>Betaproteobacteria</taxon>
        <taxon>Burkholderiales</taxon>
        <taxon>Tepidimonas</taxon>
    </lineage>
</organism>
<dbReference type="Pfam" id="PF06347">
    <property type="entry name" value="SH3_4"/>
    <property type="match status" value="1"/>
</dbReference>
<dbReference type="PANTHER" id="PTHR34408">
    <property type="entry name" value="FAMILY PROTEIN, PUTATIVE-RELATED"/>
    <property type="match status" value="1"/>
</dbReference>
<name>A0A4V2UW09_9BURK</name>
<sequence length="151" mass="16436">MKHLTGWVGHAALVVALLAAPLVTAAQELVSVRAAVVNLRAGPGTDTEVRWQLRQGYPLQVLQRQGSWLQVRDFEGDEGWVAAALTGPARHHVVRARVLNLRSGPGTQHPVVGTARYGDVLPTLRRAGDWVQLRGPNGQPVWAAADHLWGW</sequence>
<dbReference type="InterPro" id="IPR003646">
    <property type="entry name" value="SH3-like_bac-type"/>
</dbReference>
<proteinExistence type="predicted"/>
<keyword evidence="5" id="KW-1185">Reference proteome</keyword>
<dbReference type="InterPro" id="IPR010466">
    <property type="entry name" value="DUF1058"/>
</dbReference>
<gene>
    <name evidence="2" type="ORF">EDC36_10794</name>
    <name evidence="3" type="ORF">Tigna_00443</name>
</gene>
<dbReference type="Gene3D" id="2.30.30.40">
    <property type="entry name" value="SH3 Domains"/>
    <property type="match status" value="2"/>
</dbReference>
<evidence type="ECO:0000259" key="1">
    <source>
        <dbReference type="PROSITE" id="PS51781"/>
    </source>
</evidence>
<dbReference type="PROSITE" id="PS51781">
    <property type="entry name" value="SH3B"/>
    <property type="match status" value="1"/>
</dbReference>
<dbReference type="Proteomes" id="UP000295536">
    <property type="component" value="Unassembled WGS sequence"/>
</dbReference>
<dbReference type="RefSeq" id="WP_132962541.1">
    <property type="nucleotide sequence ID" value="NZ_DAIPFN010000008.1"/>
</dbReference>
<dbReference type="AlphaFoldDB" id="A0A4V2UW09"/>
<dbReference type="EMBL" id="VJNC01000002">
    <property type="protein sequence ID" value="TSE23749.1"/>
    <property type="molecule type" value="Genomic_DNA"/>
</dbReference>
<dbReference type="OrthoDB" id="5297720at2"/>
<evidence type="ECO:0000313" key="4">
    <source>
        <dbReference type="Proteomes" id="UP000295536"/>
    </source>
</evidence>
<evidence type="ECO:0000313" key="2">
    <source>
        <dbReference type="EMBL" id="TCS97887.1"/>
    </source>
</evidence>
<reference evidence="3 5" key="2">
    <citation type="submission" date="2019-07" db="EMBL/GenBank/DDBJ databases">
        <title>Tepidimonas ignava SPS-1037 draft genome.</title>
        <authorList>
            <person name="Da Costa M.S."/>
            <person name="Froufe H.J.C."/>
            <person name="Egas C."/>
            <person name="Albuquerque L."/>
        </authorList>
    </citation>
    <scope>NUCLEOTIDE SEQUENCE [LARGE SCALE GENOMIC DNA]</scope>
    <source>
        <strain evidence="3 5">SPS-1037</strain>
    </source>
</reference>
<dbReference type="SMART" id="SM00287">
    <property type="entry name" value="SH3b"/>
    <property type="match status" value="2"/>
</dbReference>
<protein>
    <submittedName>
        <fullName evidence="2">SH3-like domain-containing protein</fullName>
    </submittedName>
</protein>
<comment type="caution">
    <text evidence="2">The sequence shown here is derived from an EMBL/GenBank/DDBJ whole genome shotgun (WGS) entry which is preliminary data.</text>
</comment>
<evidence type="ECO:0000313" key="3">
    <source>
        <dbReference type="EMBL" id="TSE23749.1"/>
    </source>
</evidence>